<feature type="domain" description="Major facilitator superfamily (MFS) profile" evidence="7">
    <location>
        <begin position="28"/>
        <end position="471"/>
    </location>
</feature>
<name>A0A086BNJ6_9BIFI</name>
<comment type="subcellular location">
    <subcellularLocation>
        <location evidence="1">Cell membrane</location>
        <topology evidence="1">Multi-pass membrane protein</topology>
    </subcellularLocation>
</comment>
<protein>
    <submittedName>
        <fullName evidence="8">MFS transporter tetracycline resistance protein, tetracycline:cation symporter</fullName>
    </submittedName>
</protein>
<keyword evidence="2" id="KW-0813">Transport</keyword>
<dbReference type="InterPro" id="IPR036259">
    <property type="entry name" value="MFS_trans_sf"/>
</dbReference>
<dbReference type="GO" id="GO:0005886">
    <property type="term" value="C:plasma membrane"/>
    <property type="evidence" value="ECO:0007669"/>
    <property type="project" value="UniProtKB-SubCell"/>
</dbReference>
<feature type="transmembrane region" description="Helical" evidence="6">
    <location>
        <begin position="445"/>
        <end position="465"/>
    </location>
</feature>
<evidence type="ECO:0000259" key="7">
    <source>
        <dbReference type="PROSITE" id="PS50850"/>
    </source>
</evidence>
<dbReference type="PANTHER" id="PTHR42718:SF9">
    <property type="entry name" value="MAJOR FACILITATOR SUPERFAMILY MULTIDRUG TRANSPORTER MFSC"/>
    <property type="match status" value="1"/>
</dbReference>
<feature type="transmembrane region" description="Helical" evidence="6">
    <location>
        <begin position="99"/>
        <end position="126"/>
    </location>
</feature>
<dbReference type="PANTHER" id="PTHR42718">
    <property type="entry name" value="MAJOR FACILITATOR SUPERFAMILY MULTIDRUG TRANSPORTER MFSC"/>
    <property type="match status" value="1"/>
</dbReference>
<evidence type="ECO:0000256" key="1">
    <source>
        <dbReference type="ARBA" id="ARBA00004651"/>
    </source>
</evidence>
<feature type="transmembrane region" description="Helical" evidence="6">
    <location>
        <begin position="407"/>
        <end position="425"/>
    </location>
</feature>
<dbReference type="InterPro" id="IPR020846">
    <property type="entry name" value="MFS_dom"/>
</dbReference>
<keyword evidence="5 6" id="KW-0472">Membrane</keyword>
<feature type="transmembrane region" description="Helical" evidence="6">
    <location>
        <begin position="184"/>
        <end position="202"/>
    </location>
</feature>
<dbReference type="STRING" id="1341695.BBOMB_1361"/>
<dbReference type="eggNOG" id="COG0477">
    <property type="taxonomic scope" value="Bacteria"/>
</dbReference>
<feature type="transmembrane region" description="Helical" evidence="6">
    <location>
        <begin position="313"/>
        <end position="332"/>
    </location>
</feature>
<feature type="transmembrane region" description="Helical" evidence="6">
    <location>
        <begin position="67"/>
        <end position="87"/>
    </location>
</feature>
<dbReference type="InterPro" id="IPR011701">
    <property type="entry name" value="MFS"/>
</dbReference>
<organism evidence="8 9">
    <name type="scientific">Bifidobacterium bombi DSM 19703</name>
    <dbReference type="NCBI Taxonomy" id="1341695"/>
    <lineage>
        <taxon>Bacteria</taxon>
        <taxon>Bacillati</taxon>
        <taxon>Actinomycetota</taxon>
        <taxon>Actinomycetes</taxon>
        <taxon>Bifidobacteriales</taxon>
        <taxon>Bifidobacteriaceae</taxon>
        <taxon>Bifidobacterium</taxon>
    </lineage>
</organism>
<evidence type="ECO:0000256" key="3">
    <source>
        <dbReference type="ARBA" id="ARBA00022692"/>
    </source>
</evidence>
<dbReference type="Proteomes" id="UP000028730">
    <property type="component" value="Unassembled WGS sequence"/>
</dbReference>
<sequence>MADASVKEKHNGIPVPEEGTPEFARMNKMVRVAIPIVLVIFTMGVLQQQAFGMIYVNIGDQLGQKNLAPLITSLPGIVLGIVCVIYGSLGDFVSLKKMMLIGTVVFILGSILGCFGTLNIWLVIAARVLQSAGWQVSGSIFLVLVSKYVEKRKRVIWYGVFVAVFRFAAALGVFLAGYMTLLDWRWLFAIGILAVFLLPFLAKNLPDEHAEGAKIDIAGFVLIGLFAACVTMFFTDISWGWGIASVVSLVAFVVYIFKAKNPFVTPELFKNPAFDMTMIVIFVGYFFSYTLNAGVNNIGLNVYHIDSSKVSNLLVWSIILAAVMGFVAGPIIQRIGRKASIILALTCMGGGLILLAFLIPAGKVWALAVAPCLYYFGTSFFYQPIVDTATLTVEAEESGRVLGFNDLIQAITGSIGVALFGQVMANGALGSGSLAGTEQGLASTYANVFMIGGVVILVALVIFLFSMKMIYSHSRAPED</sequence>
<evidence type="ECO:0000313" key="9">
    <source>
        <dbReference type="Proteomes" id="UP000028730"/>
    </source>
</evidence>
<dbReference type="AlphaFoldDB" id="A0A086BNJ6"/>
<dbReference type="PROSITE" id="PS50850">
    <property type="entry name" value="MFS"/>
    <property type="match status" value="1"/>
</dbReference>
<keyword evidence="4 6" id="KW-1133">Transmembrane helix</keyword>
<dbReference type="SUPFAM" id="SSF103473">
    <property type="entry name" value="MFS general substrate transporter"/>
    <property type="match status" value="1"/>
</dbReference>
<dbReference type="RefSeq" id="WP_044087641.1">
    <property type="nucleotide sequence ID" value="NZ_ATLK01000002.1"/>
</dbReference>
<comment type="caution">
    <text evidence="8">The sequence shown here is derived from an EMBL/GenBank/DDBJ whole genome shotgun (WGS) entry which is preliminary data.</text>
</comment>
<keyword evidence="9" id="KW-1185">Reference proteome</keyword>
<evidence type="ECO:0000313" key="8">
    <source>
        <dbReference type="EMBL" id="KFF30510.1"/>
    </source>
</evidence>
<proteinExistence type="predicted"/>
<dbReference type="Gene3D" id="1.20.1250.20">
    <property type="entry name" value="MFS general substrate transporter like domains"/>
    <property type="match status" value="2"/>
</dbReference>
<feature type="transmembrane region" description="Helical" evidence="6">
    <location>
        <begin position="273"/>
        <end position="293"/>
    </location>
</feature>
<feature type="transmembrane region" description="Helical" evidence="6">
    <location>
        <begin position="156"/>
        <end position="178"/>
    </location>
</feature>
<reference evidence="8 9" key="1">
    <citation type="journal article" date="2014" name="Appl. Environ. Microbiol.">
        <title>Genomic encyclopedia of type strains of the genus Bifidobacterium.</title>
        <authorList>
            <person name="Milani C."/>
            <person name="Lugli G.A."/>
            <person name="Duranti S."/>
            <person name="Turroni F."/>
            <person name="Bottacini F."/>
            <person name="Mangifesta M."/>
            <person name="Sanchez B."/>
            <person name="Viappiani A."/>
            <person name="Mancabelli L."/>
            <person name="Taminiau B."/>
            <person name="Delcenserie V."/>
            <person name="Barrangou R."/>
            <person name="Margolles A."/>
            <person name="van Sinderen D."/>
            <person name="Ventura M."/>
        </authorList>
    </citation>
    <scope>NUCLEOTIDE SEQUENCE [LARGE SCALE GENOMIC DNA]</scope>
    <source>
        <strain evidence="8 9">DSM 19703</strain>
    </source>
</reference>
<accession>A0A086BNJ6</accession>
<gene>
    <name evidence="8" type="ORF">BBOMB_1361</name>
</gene>
<dbReference type="PRINTS" id="PR01036">
    <property type="entry name" value="TCRTETB"/>
</dbReference>
<feature type="transmembrane region" description="Helical" evidence="6">
    <location>
        <begin position="365"/>
        <end position="386"/>
    </location>
</feature>
<dbReference type="GO" id="GO:0022857">
    <property type="term" value="F:transmembrane transporter activity"/>
    <property type="evidence" value="ECO:0007669"/>
    <property type="project" value="InterPro"/>
</dbReference>
<evidence type="ECO:0000256" key="6">
    <source>
        <dbReference type="SAM" id="Phobius"/>
    </source>
</evidence>
<feature type="transmembrane region" description="Helical" evidence="6">
    <location>
        <begin position="339"/>
        <end position="359"/>
    </location>
</feature>
<dbReference type="Pfam" id="PF07690">
    <property type="entry name" value="MFS_1"/>
    <property type="match status" value="1"/>
</dbReference>
<dbReference type="OrthoDB" id="7375466at2"/>
<evidence type="ECO:0000256" key="2">
    <source>
        <dbReference type="ARBA" id="ARBA00022448"/>
    </source>
</evidence>
<keyword evidence="3 6" id="KW-0812">Transmembrane</keyword>
<feature type="transmembrane region" description="Helical" evidence="6">
    <location>
        <begin position="132"/>
        <end position="149"/>
    </location>
</feature>
<feature type="transmembrane region" description="Helical" evidence="6">
    <location>
        <begin position="214"/>
        <end position="233"/>
    </location>
</feature>
<feature type="transmembrane region" description="Helical" evidence="6">
    <location>
        <begin position="32"/>
        <end position="55"/>
    </location>
</feature>
<feature type="transmembrane region" description="Helical" evidence="6">
    <location>
        <begin position="239"/>
        <end position="257"/>
    </location>
</feature>
<evidence type="ECO:0000256" key="5">
    <source>
        <dbReference type="ARBA" id="ARBA00023136"/>
    </source>
</evidence>
<dbReference type="EMBL" id="ATLK01000002">
    <property type="protein sequence ID" value="KFF30510.1"/>
    <property type="molecule type" value="Genomic_DNA"/>
</dbReference>
<evidence type="ECO:0000256" key="4">
    <source>
        <dbReference type="ARBA" id="ARBA00022989"/>
    </source>
</evidence>